<keyword evidence="5" id="KW-1185">Reference proteome</keyword>
<dbReference type="AlphaFoldDB" id="A0A815D7P8"/>
<organism evidence="3 5">
    <name type="scientific">Didymodactylos carnosus</name>
    <dbReference type="NCBI Taxonomy" id="1234261"/>
    <lineage>
        <taxon>Eukaryota</taxon>
        <taxon>Metazoa</taxon>
        <taxon>Spiralia</taxon>
        <taxon>Gnathifera</taxon>
        <taxon>Rotifera</taxon>
        <taxon>Eurotatoria</taxon>
        <taxon>Bdelloidea</taxon>
        <taxon>Philodinida</taxon>
        <taxon>Philodinidae</taxon>
        <taxon>Didymodactylos</taxon>
    </lineage>
</organism>
<dbReference type="Pfam" id="PF00026">
    <property type="entry name" value="Asp"/>
    <property type="match status" value="1"/>
</dbReference>
<evidence type="ECO:0000313" key="5">
    <source>
        <dbReference type="Proteomes" id="UP000663829"/>
    </source>
</evidence>
<evidence type="ECO:0000313" key="3">
    <source>
        <dbReference type="EMBL" id="CAF1294288.1"/>
    </source>
</evidence>
<dbReference type="GO" id="GO:0006508">
    <property type="term" value="P:proteolysis"/>
    <property type="evidence" value="ECO:0007669"/>
    <property type="project" value="InterPro"/>
</dbReference>
<comment type="similarity">
    <text evidence="1">Belongs to the peptidase A1 family.</text>
</comment>
<dbReference type="Gene3D" id="2.40.70.10">
    <property type="entry name" value="Acid Proteases"/>
    <property type="match status" value="2"/>
</dbReference>
<sequence length="313" mass="35596">MQYTAWKYDGSKSLTYRSGQKNGSACFADKSCLHGIFSIDSVQIGDQMVKQQQFVEIATFSGRTMKYYSDLGVCGLRYVPEAEKFDFEEYKQNQGLYDQETSKFVFNKFLKASIVYGVGYEAPLVNNLNIKQQLFGYWIRQDNHSGTGEITFDNIDKKRFHGDLVYVPLEYNGIWAIRMNGIKIGNKILGQNSTVGIDTGCDANLGNENDIRLINDYIGAIVSVATPPEDRINKIFVNIDSLPPVYIGFGNKWFMIYGSDYVVRSANDTECYSRFVSKGDYTKVWMFGQGLFRRLYTVFDFGRNRIGLAESVS</sequence>
<evidence type="ECO:0000313" key="4">
    <source>
        <dbReference type="EMBL" id="CAF4105817.1"/>
    </source>
</evidence>
<protein>
    <recommendedName>
        <fullName evidence="2">Peptidase A1 domain-containing protein</fullName>
    </recommendedName>
</protein>
<dbReference type="GO" id="GO:0004190">
    <property type="term" value="F:aspartic-type endopeptidase activity"/>
    <property type="evidence" value="ECO:0007669"/>
    <property type="project" value="InterPro"/>
</dbReference>
<dbReference type="PANTHER" id="PTHR47966:SF51">
    <property type="entry name" value="BETA-SITE APP-CLEAVING ENZYME, ISOFORM A-RELATED"/>
    <property type="match status" value="1"/>
</dbReference>
<proteinExistence type="inferred from homology"/>
<comment type="caution">
    <text evidence="3">The sequence shown here is derived from an EMBL/GenBank/DDBJ whole genome shotgun (WGS) entry which is preliminary data.</text>
</comment>
<dbReference type="PROSITE" id="PS51767">
    <property type="entry name" value="PEPTIDASE_A1"/>
    <property type="match status" value="1"/>
</dbReference>
<dbReference type="InterPro" id="IPR021109">
    <property type="entry name" value="Peptidase_aspartic_dom_sf"/>
</dbReference>
<reference evidence="3" key="1">
    <citation type="submission" date="2021-02" db="EMBL/GenBank/DDBJ databases">
        <authorList>
            <person name="Nowell W R."/>
        </authorList>
    </citation>
    <scope>NUCLEOTIDE SEQUENCE</scope>
</reference>
<dbReference type="EMBL" id="CAJNOQ010012192">
    <property type="protein sequence ID" value="CAF1294288.1"/>
    <property type="molecule type" value="Genomic_DNA"/>
</dbReference>
<dbReference type="EMBL" id="CAJOBC010034244">
    <property type="protein sequence ID" value="CAF4105817.1"/>
    <property type="molecule type" value="Genomic_DNA"/>
</dbReference>
<name>A0A815D7P8_9BILA</name>
<gene>
    <name evidence="3" type="ORF">GPM918_LOCUS28197</name>
    <name evidence="4" type="ORF">SRO942_LOCUS28673</name>
</gene>
<dbReference type="Proteomes" id="UP000663829">
    <property type="component" value="Unassembled WGS sequence"/>
</dbReference>
<dbReference type="OrthoDB" id="2747330at2759"/>
<dbReference type="InterPro" id="IPR033121">
    <property type="entry name" value="PEPTIDASE_A1"/>
</dbReference>
<dbReference type="InterPro" id="IPR001461">
    <property type="entry name" value="Aspartic_peptidase_A1"/>
</dbReference>
<dbReference type="PANTHER" id="PTHR47966">
    <property type="entry name" value="BETA-SITE APP-CLEAVING ENZYME, ISOFORM A-RELATED"/>
    <property type="match status" value="1"/>
</dbReference>
<dbReference type="SUPFAM" id="SSF50630">
    <property type="entry name" value="Acid proteases"/>
    <property type="match status" value="1"/>
</dbReference>
<accession>A0A815D7P8</accession>
<evidence type="ECO:0000256" key="1">
    <source>
        <dbReference type="ARBA" id="ARBA00007447"/>
    </source>
</evidence>
<evidence type="ECO:0000259" key="2">
    <source>
        <dbReference type="PROSITE" id="PS51767"/>
    </source>
</evidence>
<feature type="domain" description="Peptidase A1" evidence="2">
    <location>
        <begin position="1"/>
        <end position="309"/>
    </location>
</feature>
<dbReference type="Proteomes" id="UP000681722">
    <property type="component" value="Unassembled WGS sequence"/>
</dbReference>